<dbReference type="PROSITE" id="PS50885">
    <property type="entry name" value="HAMP"/>
    <property type="match status" value="1"/>
</dbReference>
<comment type="subcellular location">
    <subcellularLocation>
        <location evidence="2">Cell membrane</location>
        <topology evidence="2">Multi-pass membrane protein</topology>
    </subcellularLocation>
</comment>
<keyword evidence="9" id="KW-0067">ATP-binding</keyword>
<protein>
    <recommendedName>
        <fullName evidence="3">histidine kinase</fullName>
        <ecNumber evidence="3">2.7.13.3</ecNumber>
    </recommendedName>
</protein>
<evidence type="ECO:0000256" key="2">
    <source>
        <dbReference type="ARBA" id="ARBA00004651"/>
    </source>
</evidence>
<keyword evidence="12" id="KW-0175">Coiled coil</keyword>
<dbReference type="PROSITE" id="PS50109">
    <property type="entry name" value="HIS_KIN"/>
    <property type="match status" value="1"/>
</dbReference>
<feature type="domain" description="HAMP" evidence="15">
    <location>
        <begin position="319"/>
        <end position="371"/>
    </location>
</feature>
<dbReference type="Gene3D" id="6.10.340.10">
    <property type="match status" value="1"/>
</dbReference>
<dbReference type="InterPro" id="IPR010559">
    <property type="entry name" value="Sig_transdc_His_kin_internal"/>
</dbReference>
<organism evidence="16 17">
    <name type="scientific">Cohnella thailandensis</name>
    <dbReference type="NCBI Taxonomy" id="557557"/>
    <lineage>
        <taxon>Bacteria</taxon>
        <taxon>Bacillati</taxon>
        <taxon>Bacillota</taxon>
        <taxon>Bacilli</taxon>
        <taxon>Bacillales</taxon>
        <taxon>Paenibacillaceae</taxon>
        <taxon>Cohnella</taxon>
    </lineage>
</organism>
<dbReference type="GO" id="GO:0005886">
    <property type="term" value="C:plasma membrane"/>
    <property type="evidence" value="ECO:0007669"/>
    <property type="project" value="UniProtKB-SubCell"/>
</dbReference>
<evidence type="ECO:0000256" key="8">
    <source>
        <dbReference type="ARBA" id="ARBA00022777"/>
    </source>
</evidence>
<dbReference type="GO" id="GO:0000155">
    <property type="term" value="F:phosphorelay sensor kinase activity"/>
    <property type="evidence" value="ECO:0007669"/>
    <property type="project" value="InterPro"/>
</dbReference>
<keyword evidence="6" id="KW-0808">Transferase</keyword>
<evidence type="ECO:0000313" key="16">
    <source>
        <dbReference type="EMBL" id="MBB6635943.1"/>
    </source>
</evidence>
<dbReference type="Pfam" id="PF06580">
    <property type="entry name" value="His_kinase"/>
    <property type="match status" value="1"/>
</dbReference>
<dbReference type="SMART" id="SM00304">
    <property type="entry name" value="HAMP"/>
    <property type="match status" value="1"/>
</dbReference>
<evidence type="ECO:0000256" key="10">
    <source>
        <dbReference type="ARBA" id="ARBA00023012"/>
    </source>
</evidence>
<dbReference type="EC" id="2.7.13.3" evidence="3"/>
<dbReference type="SMART" id="SM00387">
    <property type="entry name" value="HATPase_c"/>
    <property type="match status" value="1"/>
</dbReference>
<evidence type="ECO:0000256" key="6">
    <source>
        <dbReference type="ARBA" id="ARBA00022679"/>
    </source>
</evidence>
<accession>A0A841SUE9</accession>
<dbReference type="PANTHER" id="PTHR34220:SF7">
    <property type="entry name" value="SENSOR HISTIDINE KINASE YPDA"/>
    <property type="match status" value="1"/>
</dbReference>
<dbReference type="InterPro" id="IPR003660">
    <property type="entry name" value="HAMP_dom"/>
</dbReference>
<evidence type="ECO:0000256" key="1">
    <source>
        <dbReference type="ARBA" id="ARBA00000085"/>
    </source>
</evidence>
<keyword evidence="13" id="KW-1133">Transmembrane helix</keyword>
<keyword evidence="13" id="KW-0812">Transmembrane</keyword>
<evidence type="ECO:0000256" key="7">
    <source>
        <dbReference type="ARBA" id="ARBA00022741"/>
    </source>
</evidence>
<dbReference type="InterPro" id="IPR036890">
    <property type="entry name" value="HATPase_C_sf"/>
</dbReference>
<keyword evidence="11 13" id="KW-0472">Membrane</keyword>
<dbReference type="InterPro" id="IPR005467">
    <property type="entry name" value="His_kinase_dom"/>
</dbReference>
<dbReference type="Pfam" id="PF00672">
    <property type="entry name" value="HAMP"/>
    <property type="match status" value="1"/>
</dbReference>
<comment type="caution">
    <text evidence="16">The sequence shown here is derived from an EMBL/GenBank/DDBJ whole genome shotgun (WGS) entry which is preliminary data.</text>
</comment>
<dbReference type="Gene3D" id="3.30.565.10">
    <property type="entry name" value="Histidine kinase-like ATPase, C-terminal domain"/>
    <property type="match status" value="1"/>
</dbReference>
<dbReference type="AlphaFoldDB" id="A0A841SUE9"/>
<evidence type="ECO:0000256" key="12">
    <source>
        <dbReference type="SAM" id="Coils"/>
    </source>
</evidence>
<comment type="catalytic activity">
    <reaction evidence="1">
        <text>ATP + protein L-histidine = ADP + protein N-phospho-L-histidine.</text>
        <dbReference type="EC" id="2.7.13.3"/>
    </reaction>
</comment>
<evidence type="ECO:0000259" key="15">
    <source>
        <dbReference type="PROSITE" id="PS50885"/>
    </source>
</evidence>
<dbReference type="EMBL" id="JACJVQ010000015">
    <property type="protein sequence ID" value="MBB6635943.1"/>
    <property type="molecule type" value="Genomic_DNA"/>
</dbReference>
<evidence type="ECO:0000256" key="11">
    <source>
        <dbReference type="ARBA" id="ARBA00023136"/>
    </source>
</evidence>
<dbReference type="SUPFAM" id="SSF158472">
    <property type="entry name" value="HAMP domain-like"/>
    <property type="match status" value="1"/>
</dbReference>
<keyword evidence="10" id="KW-0902">Two-component regulatory system</keyword>
<dbReference type="InterPro" id="IPR003594">
    <property type="entry name" value="HATPase_dom"/>
</dbReference>
<keyword evidence="17" id="KW-1185">Reference proteome</keyword>
<keyword evidence="4" id="KW-1003">Cell membrane</keyword>
<evidence type="ECO:0000313" key="17">
    <source>
        <dbReference type="Proteomes" id="UP000535838"/>
    </source>
</evidence>
<evidence type="ECO:0000256" key="13">
    <source>
        <dbReference type="SAM" id="Phobius"/>
    </source>
</evidence>
<proteinExistence type="predicted"/>
<sequence>MKRAYYRLSLKKRIQLFYILLTVFCILVTGMLSDYFASRVMERNALGLSQNTLNKSAQVLDEHLRHVIVSSYTLMLSDAFVQTMKDVQSKNDASYYRNLSALQVPFVQLKLNEPLVESVLLNTPIGDFYSTKDTRSAKSDFRQEFGSWLDRPSWSVQWIGAHDDPLFLGDKRVLSLLLRPLSSQYSPDVFLTVNLNESLVKKIVEENLIDDKVGLYLLFSDGSEIVRPTRSTLSFGDEPGFMTAMSQSTGKGFFRFTDREGNRQLVNYANLTMNGDWTLVGIQSEAELLRPMKNIRWLILIIMAACVVIALLFSKLLSDVLLKPLYKLHRLMVKVEKNDLDVRFESPYEDEVGHVGHKFNRMLEQLQTLIEEVKASEQEKRKSEIKALQSQIEPHFLYNTLNTIYWKSESEEYADVQEMIVSLSLLFRLGLNNGNEITTLEKELDHVRQYLLIQQKCYEDRFDFSISLEDRELLPLPILKILLQPLVENSILHGFEHARERGMIRIDVRREGAHLRLRVADNGSGMDVEQVLRRMNDPDSSLKGYALANVRARLTLYYGVQASMTLESDPGRETAVTLLIPLPKEVYGWNGS</sequence>
<dbReference type="Pfam" id="PF02518">
    <property type="entry name" value="HATPase_c"/>
    <property type="match status" value="1"/>
</dbReference>
<keyword evidence="8 16" id="KW-0418">Kinase</keyword>
<dbReference type="Proteomes" id="UP000535838">
    <property type="component" value="Unassembled WGS sequence"/>
</dbReference>
<feature type="domain" description="Histidine kinase" evidence="14">
    <location>
        <begin position="354"/>
        <end position="584"/>
    </location>
</feature>
<dbReference type="SUPFAM" id="SSF55874">
    <property type="entry name" value="ATPase domain of HSP90 chaperone/DNA topoisomerase II/histidine kinase"/>
    <property type="match status" value="1"/>
</dbReference>
<evidence type="ECO:0000259" key="14">
    <source>
        <dbReference type="PROSITE" id="PS50109"/>
    </source>
</evidence>
<dbReference type="PANTHER" id="PTHR34220">
    <property type="entry name" value="SENSOR HISTIDINE KINASE YPDA"/>
    <property type="match status" value="1"/>
</dbReference>
<dbReference type="CDD" id="cd06225">
    <property type="entry name" value="HAMP"/>
    <property type="match status" value="1"/>
</dbReference>
<dbReference type="GO" id="GO:0005524">
    <property type="term" value="F:ATP binding"/>
    <property type="evidence" value="ECO:0007669"/>
    <property type="project" value="UniProtKB-KW"/>
</dbReference>
<dbReference type="RefSeq" id="WP_185121170.1">
    <property type="nucleotide sequence ID" value="NZ_JACJVQ010000015.1"/>
</dbReference>
<reference evidence="16 17" key="1">
    <citation type="submission" date="2020-08" db="EMBL/GenBank/DDBJ databases">
        <title>Cohnella phylogeny.</title>
        <authorList>
            <person name="Dunlap C."/>
        </authorList>
    </citation>
    <scope>NUCLEOTIDE SEQUENCE [LARGE SCALE GENOMIC DNA]</scope>
    <source>
        <strain evidence="16 17">DSM 25241</strain>
    </source>
</reference>
<feature type="transmembrane region" description="Helical" evidence="13">
    <location>
        <begin position="297"/>
        <end position="322"/>
    </location>
</feature>
<evidence type="ECO:0000256" key="5">
    <source>
        <dbReference type="ARBA" id="ARBA00022553"/>
    </source>
</evidence>
<feature type="coiled-coil region" evidence="12">
    <location>
        <begin position="359"/>
        <end position="386"/>
    </location>
</feature>
<name>A0A841SUE9_9BACL</name>
<evidence type="ECO:0000256" key="4">
    <source>
        <dbReference type="ARBA" id="ARBA00022475"/>
    </source>
</evidence>
<gene>
    <name evidence="16" type="ORF">H7B67_17615</name>
</gene>
<keyword evidence="7" id="KW-0547">Nucleotide-binding</keyword>
<evidence type="ECO:0000256" key="9">
    <source>
        <dbReference type="ARBA" id="ARBA00022840"/>
    </source>
</evidence>
<dbReference type="InterPro" id="IPR050640">
    <property type="entry name" value="Bact_2-comp_sensor_kinase"/>
</dbReference>
<evidence type="ECO:0000256" key="3">
    <source>
        <dbReference type="ARBA" id="ARBA00012438"/>
    </source>
</evidence>
<keyword evidence="5" id="KW-0597">Phosphoprotein</keyword>
<feature type="transmembrane region" description="Helical" evidence="13">
    <location>
        <begin position="16"/>
        <end position="37"/>
    </location>
</feature>